<dbReference type="PROSITE" id="PS50280">
    <property type="entry name" value="SET"/>
    <property type="match status" value="1"/>
</dbReference>
<dbReference type="PANTHER" id="PTHR13271:SF34">
    <property type="entry name" value="N-LYSINE METHYLTRANSFERASE SETD6"/>
    <property type="match status" value="1"/>
</dbReference>
<dbReference type="OrthoDB" id="341421at2759"/>
<dbReference type="AlphaFoldDB" id="A0A6G1IAC5"/>
<keyword evidence="7" id="KW-1185">Reference proteome</keyword>
<reference evidence="6" key="1">
    <citation type="journal article" date="2020" name="Stud. Mycol.">
        <title>101 Dothideomycetes genomes: a test case for predicting lifestyles and emergence of pathogens.</title>
        <authorList>
            <person name="Haridas S."/>
            <person name="Albert R."/>
            <person name="Binder M."/>
            <person name="Bloem J."/>
            <person name="Labutti K."/>
            <person name="Salamov A."/>
            <person name="Andreopoulos B."/>
            <person name="Baker S."/>
            <person name="Barry K."/>
            <person name="Bills G."/>
            <person name="Bluhm B."/>
            <person name="Cannon C."/>
            <person name="Castanera R."/>
            <person name="Culley D."/>
            <person name="Daum C."/>
            <person name="Ezra D."/>
            <person name="Gonzalez J."/>
            <person name="Henrissat B."/>
            <person name="Kuo A."/>
            <person name="Liang C."/>
            <person name="Lipzen A."/>
            <person name="Lutzoni F."/>
            <person name="Magnuson J."/>
            <person name="Mondo S."/>
            <person name="Nolan M."/>
            <person name="Ohm R."/>
            <person name="Pangilinan J."/>
            <person name="Park H.-J."/>
            <person name="Ramirez L."/>
            <person name="Alfaro M."/>
            <person name="Sun H."/>
            <person name="Tritt A."/>
            <person name="Yoshinaga Y."/>
            <person name="Zwiers L.-H."/>
            <person name="Turgeon B."/>
            <person name="Goodwin S."/>
            <person name="Spatafora J."/>
            <person name="Crous P."/>
            <person name="Grigoriev I."/>
        </authorList>
    </citation>
    <scope>NUCLEOTIDE SEQUENCE</scope>
    <source>
        <strain evidence="6">CBS 262.69</strain>
    </source>
</reference>
<evidence type="ECO:0000256" key="2">
    <source>
        <dbReference type="ARBA" id="ARBA00022679"/>
    </source>
</evidence>
<accession>A0A6G1IAC5</accession>
<dbReference type="GO" id="GO:0005634">
    <property type="term" value="C:nucleus"/>
    <property type="evidence" value="ECO:0007669"/>
    <property type="project" value="UniProtKB-SubCell"/>
</dbReference>
<dbReference type="Pfam" id="PF00856">
    <property type="entry name" value="SET"/>
    <property type="match status" value="1"/>
</dbReference>
<dbReference type="FunFam" id="3.90.1410.10:FF:000007">
    <property type="entry name" value="Ribosomal lysine N-methyltransferase 4"/>
    <property type="match status" value="1"/>
</dbReference>
<dbReference type="EMBL" id="ML996687">
    <property type="protein sequence ID" value="KAF2405066.1"/>
    <property type="molecule type" value="Genomic_DNA"/>
</dbReference>
<gene>
    <name evidence="6" type="ORF">EJ06DRAFT_525627</name>
</gene>
<evidence type="ECO:0000259" key="5">
    <source>
        <dbReference type="PROSITE" id="PS50280"/>
    </source>
</evidence>
<dbReference type="GO" id="GO:0032259">
    <property type="term" value="P:methylation"/>
    <property type="evidence" value="ECO:0007669"/>
    <property type="project" value="UniProtKB-KW"/>
</dbReference>
<keyword evidence="1" id="KW-0489">Methyltransferase</keyword>
<dbReference type="PANTHER" id="PTHR13271">
    <property type="entry name" value="UNCHARACTERIZED PUTATIVE METHYLTRANSFERASE"/>
    <property type="match status" value="1"/>
</dbReference>
<dbReference type="Proteomes" id="UP000799640">
    <property type="component" value="Unassembled WGS sequence"/>
</dbReference>
<evidence type="ECO:0000256" key="4">
    <source>
        <dbReference type="SAM" id="MobiDB-lite"/>
    </source>
</evidence>
<keyword evidence="3" id="KW-0949">S-adenosyl-L-methionine</keyword>
<dbReference type="Gene3D" id="3.90.1420.10">
    <property type="entry name" value="Rubisco LSMT, substrate-binding domain"/>
    <property type="match status" value="1"/>
</dbReference>
<feature type="domain" description="SET" evidence="5">
    <location>
        <begin position="24"/>
        <end position="255"/>
    </location>
</feature>
<dbReference type="InterPro" id="IPR036464">
    <property type="entry name" value="Rubisco_LSMT_subst-bd_sf"/>
</dbReference>
<evidence type="ECO:0000313" key="7">
    <source>
        <dbReference type="Proteomes" id="UP000799640"/>
    </source>
</evidence>
<proteinExistence type="predicted"/>
<sequence>MDDFTHATEAYLSWLRASGITISPKIHLADLRSRNASRGVVALSNIAPDEELFRIPRSIILTPSSLPSLPADADPWTGLILSLIAAHNAGPASPWAPYLAVLPPLEAFNTLLFWTEGELAELQASPVLGRIGAAEAREMIAERVVPVIEAEPARYGYAASPGRDEIFATANRFASIIMAYAFDIERDPAERQPDEEGYVTEDEDAELPKGMVPLADALNADGERNNARLFYEPDALVMKAIKPIPAGEECLNDYGELPRAEVLRRYGFVSPTYAAWDVAEVEQSLIDSVLRAGGIDIPFYTFAAERNALINDLEILDDAYEITRLTPDVHGLSIFDHALRHQILLRVLEPLPNPPPKPSHTAKDTYRYPRAWFAVLEQVIEAKLRQYGTTLFEDREILASLERAGEGAGRRGMAVQVRMAEKEVLHGALQALALGRREAAEVDIGGEKRRREEGEEGGRKVRRER</sequence>
<protein>
    <submittedName>
        <fullName evidence="6">SET domain-containing protein</fullName>
    </submittedName>
</protein>
<dbReference type="InterPro" id="IPR050600">
    <property type="entry name" value="SETD3_SETD6_MTase"/>
</dbReference>
<feature type="compositionally biased region" description="Basic and acidic residues" evidence="4">
    <location>
        <begin position="443"/>
        <end position="459"/>
    </location>
</feature>
<dbReference type="GO" id="GO:0016279">
    <property type="term" value="F:protein-lysine N-methyltransferase activity"/>
    <property type="evidence" value="ECO:0007669"/>
    <property type="project" value="UniProtKB-UniRule"/>
</dbReference>
<dbReference type="SUPFAM" id="SSF82199">
    <property type="entry name" value="SET domain"/>
    <property type="match status" value="1"/>
</dbReference>
<dbReference type="Pfam" id="PF09273">
    <property type="entry name" value="Rubis-subs-bind"/>
    <property type="match status" value="1"/>
</dbReference>
<evidence type="ECO:0000256" key="1">
    <source>
        <dbReference type="ARBA" id="ARBA00022603"/>
    </source>
</evidence>
<evidence type="ECO:0000256" key="3">
    <source>
        <dbReference type="ARBA" id="ARBA00022691"/>
    </source>
</evidence>
<name>A0A6G1IAC5_9PEZI</name>
<dbReference type="SUPFAM" id="SSF81822">
    <property type="entry name" value="RuBisCo LSMT C-terminal, substrate-binding domain"/>
    <property type="match status" value="1"/>
</dbReference>
<dbReference type="Gene3D" id="3.90.1410.10">
    <property type="entry name" value="set domain protein methyltransferase, domain 1"/>
    <property type="match status" value="1"/>
</dbReference>
<feature type="region of interest" description="Disordered" evidence="4">
    <location>
        <begin position="443"/>
        <end position="465"/>
    </location>
</feature>
<dbReference type="InterPro" id="IPR001214">
    <property type="entry name" value="SET_dom"/>
</dbReference>
<organism evidence="6 7">
    <name type="scientific">Trichodelitschia bisporula</name>
    <dbReference type="NCBI Taxonomy" id="703511"/>
    <lineage>
        <taxon>Eukaryota</taxon>
        <taxon>Fungi</taxon>
        <taxon>Dikarya</taxon>
        <taxon>Ascomycota</taxon>
        <taxon>Pezizomycotina</taxon>
        <taxon>Dothideomycetes</taxon>
        <taxon>Dothideomycetes incertae sedis</taxon>
        <taxon>Phaeotrichales</taxon>
        <taxon>Phaeotrichaceae</taxon>
        <taxon>Trichodelitschia</taxon>
    </lineage>
</organism>
<dbReference type="InterPro" id="IPR046341">
    <property type="entry name" value="SET_dom_sf"/>
</dbReference>
<evidence type="ECO:0000313" key="6">
    <source>
        <dbReference type="EMBL" id="KAF2405066.1"/>
    </source>
</evidence>
<dbReference type="InterPro" id="IPR015353">
    <property type="entry name" value="Rubisco_LSMT_subst-bd"/>
</dbReference>
<keyword evidence="2" id="KW-0808">Transferase</keyword>